<evidence type="ECO:0000313" key="6">
    <source>
        <dbReference type="EMBL" id="GAB0177840.1"/>
    </source>
</evidence>
<organism evidence="6 7">
    <name type="scientific">Grus japonensis</name>
    <name type="common">Japanese crane</name>
    <name type="synonym">Red-crowned crane</name>
    <dbReference type="NCBI Taxonomy" id="30415"/>
    <lineage>
        <taxon>Eukaryota</taxon>
        <taxon>Metazoa</taxon>
        <taxon>Chordata</taxon>
        <taxon>Craniata</taxon>
        <taxon>Vertebrata</taxon>
        <taxon>Euteleostomi</taxon>
        <taxon>Archelosauria</taxon>
        <taxon>Archosauria</taxon>
        <taxon>Dinosauria</taxon>
        <taxon>Saurischia</taxon>
        <taxon>Theropoda</taxon>
        <taxon>Coelurosauria</taxon>
        <taxon>Aves</taxon>
        <taxon>Neognathae</taxon>
        <taxon>Neoaves</taxon>
        <taxon>Gruiformes</taxon>
        <taxon>Gruidae</taxon>
        <taxon>Grus</taxon>
    </lineage>
</organism>
<accession>A0ABC9VYE6</accession>
<proteinExistence type="predicted"/>
<dbReference type="AlphaFoldDB" id="A0ABC9VYE6"/>
<protein>
    <submittedName>
        <fullName evidence="6">T-cell surface glycoprotein CD3 zeta chain</fullName>
    </submittedName>
</protein>
<evidence type="ECO:0000256" key="1">
    <source>
        <dbReference type="ARBA" id="ARBA00004479"/>
    </source>
</evidence>
<comment type="caution">
    <text evidence="6">The sequence shown here is derived from an EMBL/GenBank/DDBJ whole genome shotgun (WGS) entry which is preliminary data.</text>
</comment>
<keyword evidence="2" id="KW-0812">Transmembrane</keyword>
<keyword evidence="7" id="KW-1185">Reference proteome</keyword>
<dbReference type="SMART" id="SM00077">
    <property type="entry name" value="ITAM"/>
    <property type="match status" value="3"/>
</dbReference>
<sequence length="139" mass="14933">MAEITSRSPGQGDDVLLLVPHRLFGGVVSQDCKASAEPRGVEGGMFGGNEQNLLSQASEPQLQPGQDDVYNKLSRGPRDEYDVLGAKRGADPEMGGRHQSLQKDKMGDAYSEIGMKGEGLSTATKDTYDALQMQPLPPR</sequence>
<feature type="region of interest" description="Disordered" evidence="5">
    <location>
        <begin position="58"/>
        <end position="107"/>
    </location>
</feature>
<keyword evidence="3" id="KW-1133">Transmembrane helix</keyword>
<dbReference type="PANTHER" id="PTHR10035">
    <property type="entry name" value="T-CELL SURFACE GLYCOPROTEIN CD3 ZETA CHAIN"/>
    <property type="match status" value="1"/>
</dbReference>
<name>A0ABC9VYE6_GRUJA</name>
<evidence type="ECO:0000256" key="2">
    <source>
        <dbReference type="ARBA" id="ARBA00022692"/>
    </source>
</evidence>
<evidence type="ECO:0000313" key="7">
    <source>
        <dbReference type="Proteomes" id="UP001623348"/>
    </source>
</evidence>
<dbReference type="InterPro" id="IPR003110">
    <property type="entry name" value="Phos_immunorcpt_sig_ITAM"/>
</dbReference>
<feature type="compositionally biased region" description="Basic and acidic residues" evidence="5">
    <location>
        <begin position="88"/>
        <end position="107"/>
    </location>
</feature>
<dbReference type="GO" id="GO:0005886">
    <property type="term" value="C:plasma membrane"/>
    <property type="evidence" value="ECO:0007669"/>
    <property type="project" value="UniProtKB-ARBA"/>
</dbReference>
<gene>
    <name evidence="6" type="ORF">GRJ2_000249300</name>
</gene>
<reference evidence="6 7" key="1">
    <citation type="submission" date="2024-06" db="EMBL/GenBank/DDBJ databases">
        <title>The draft genome of Grus japonensis, version 3.</title>
        <authorList>
            <person name="Nabeshima K."/>
            <person name="Suzuki S."/>
            <person name="Onuma M."/>
        </authorList>
    </citation>
    <scope>NUCLEOTIDE SEQUENCE [LARGE SCALE GENOMIC DNA]</scope>
    <source>
        <strain evidence="6 7">451A</strain>
    </source>
</reference>
<keyword evidence="4" id="KW-0472">Membrane</keyword>
<comment type="subcellular location">
    <subcellularLocation>
        <location evidence="1">Membrane</location>
        <topology evidence="1">Single-pass type I membrane protein</topology>
    </subcellularLocation>
</comment>
<dbReference type="InterPro" id="IPR024128">
    <property type="entry name" value="T-cell_CD3_zeta"/>
</dbReference>
<evidence type="ECO:0000256" key="5">
    <source>
        <dbReference type="SAM" id="MobiDB-lite"/>
    </source>
</evidence>
<dbReference type="Proteomes" id="UP001623348">
    <property type="component" value="Unassembled WGS sequence"/>
</dbReference>
<evidence type="ECO:0000256" key="4">
    <source>
        <dbReference type="ARBA" id="ARBA00023136"/>
    </source>
</evidence>
<dbReference type="PANTHER" id="PTHR10035:SF2">
    <property type="entry name" value="T-CELL SURFACE GLYCOPROTEIN CD3 ZETA CHAIN"/>
    <property type="match status" value="1"/>
</dbReference>
<dbReference type="EMBL" id="BAAFJT010000001">
    <property type="protein sequence ID" value="GAB0177840.1"/>
    <property type="molecule type" value="Genomic_DNA"/>
</dbReference>
<evidence type="ECO:0000256" key="3">
    <source>
        <dbReference type="ARBA" id="ARBA00022989"/>
    </source>
</evidence>